<dbReference type="EMBL" id="FWEW01000886">
    <property type="protein sequence ID" value="SLM36059.1"/>
    <property type="molecule type" value="Genomic_DNA"/>
</dbReference>
<accession>A0A1W5CZJ6</accession>
<feature type="compositionally biased region" description="Polar residues" evidence="1">
    <location>
        <begin position="381"/>
        <end position="390"/>
    </location>
</feature>
<evidence type="ECO:0000313" key="3">
    <source>
        <dbReference type="Proteomes" id="UP000192927"/>
    </source>
</evidence>
<keyword evidence="3" id="KW-1185">Reference proteome</keyword>
<feature type="region of interest" description="Disordered" evidence="1">
    <location>
        <begin position="1"/>
        <end position="24"/>
    </location>
</feature>
<feature type="region of interest" description="Disordered" evidence="1">
    <location>
        <begin position="266"/>
        <end position="327"/>
    </location>
</feature>
<evidence type="ECO:0000256" key="1">
    <source>
        <dbReference type="SAM" id="MobiDB-lite"/>
    </source>
</evidence>
<name>A0A1W5CZJ6_9LECA</name>
<dbReference type="AlphaFoldDB" id="A0A1W5CZJ6"/>
<dbReference type="Proteomes" id="UP000192927">
    <property type="component" value="Unassembled WGS sequence"/>
</dbReference>
<proteinExistence type="predicted"/>
<organism evidence="2 3">
    <name type="scientific">Lasallia pustulata</name>
    <dbReference type="NCBI Taxonomy" id="136370"/>
    <lineage>
        <taxon>Eukaryota</taxon>
        <taxon>Fungi</taxon>
        <taxon>Dikarya</taxon>
        <taxon>Ascomycota</taxon>
        <taxon>Pezizomycotina</taxon>
        <taxon>Lecanoromycetes</taxon>
        <taxon>OSLEUM clade</taxon>
        <taxon>Umbilicariomycetidae</taxon>
        <taxon>Umbilicariales</taxon>
        <taxon>Umbilicariaceae</taxon>
        <taxon>Lasallia</taxon>
    </lineage>
</organism>
<reference evidence="3" key="1">
    <citation type="submission" date="2017-03" db="EMBL/GenBank/DDBJ databases">
        <authorList>
            <person name="Sharma R."/>
            <person name="Thines M."/>
        </authorList>
    </citation>
    <scope>NUCLEOTIDE SEQUENCE [LARGE SCALE GENOMIC DNA]</scope>
</reference>
<feature type="region of interest" description="Disordered" evidence="1">
    <location>
        <begin position="367"/>
        <end position="425"/>
    </location>
</feature>
<evidence type="ECO:0000313" key="2">
    <source>
        <dbReference type="EMBL" id="SLM36059.1"/>
    </source>
</evidence>
<sequence>MVKLHRRNASGSDESRITNKSAVSRLSTKITSKVKQVVHKFEKLGKKHKTEHQLAKPASILAYPKSSLAQPVSNLTQTTSTLAQPASKVKQVIHKLENLGKKHKTEHQLTKPASFCAQPASKLAQPAAGLAKPASILIQHASDTAQLASGFARPASILAQPASGLAQPASGLAHAASILAHAASILAQPAAGLAQPAFILAQPASILAHTTERPLTPLRANLSIKVAILARDASAETQVNSSDIHRNTADINLSITATIQANTTSSPALALPHDDNDEPLDRYTPTLSPQQGKPPLGKPRHQRRHQAPPPRTTVDTSLPPPRFGLELPKPDEEWWQYLSPTPSATLGSPWVPPRPASAETVSIYGDKEPSVASSPHAFSRAPSSYRSAESSPRPYFAPSMTPPPSSAGEDIAGSTSTGADPGAGLVLQQPKPISCRMVLQMRKLAAYGF</sequence>
<protein>
    <submittedName>
        <fullName evidence="2">Uncharacterized protein</fullName>
    </submittedName>
</protein>